<dbReference type="InterPro" id="IPR050640">
    <property type="entry name" value="Bact_2-comp_sensor_kinase"/>
</dbReference>
<dbReference type="PANTHER" id="PTHR34220">
    <property type="entry name" value="SENSOR HISTIDINE KINASE YPDA"/>
    <property type="match status" value="1"/>
</dbReference>
<dbReference type="SMART" id="SM00448">
    <property type="entry name" value="REC"/>
    <property type="match status" value="1"/>
</dbReference>
<keyword evidence="1" id="KW-0597">Phosphoprotein</keyword>
<dbReference type="RefSeq" id="WP_115866095.1">
    <property type="nucleotide sequence ID" value="NZ_QREG01000001.1"/>
</dbReference>
<dbReference type="Pfam" id="PF06580">
    <property type="entry name" value="His_kinase"/>
    <property type="match status" value="1"/>
</dbReference>
<comment type="caution">
    <text evidence="3">The sequence shown here is derived from an EMBL/GenBank/DDBJ whole genome shotgun (WGS) entry which is preliminary data.</text>
</comment>
<dbReference type="SUPFAM" id="SSF52172">
    <property type="entry name" value="CheY-like"/>
    <property type="match status" value="1"/>
</dbReference>
<accession>A0A3D9LIT5</accession>
<keyword evidence="4" id="KW-1185">Reference proteome</keyword>
<dbReference type="InterPro" id="IPR010559">
    <property type="entry name" value="Sig_transdc_His_kin_internal"/>
</dbReference>
<sequence>MSEVVKILYVDDEKGNIDYFRSVFRREYEIITANSGEEGLEILLNDQDIPVILTDQRMPRMTGVEFLRKSIDISRDSIRILVTGYADMETVINAVNLGHIYYYISKPWTYDEMKIIIKRAIETYRLRLINKELHLQSERMEKDRVVAQLENLRNQVNPHFLFNCLNTLHALVHDNDLARDFVKNLASTYRYLLEHNENLVPLRSEINFVHNYIYLQKVRFKNAFKFEMSVEDEHMDCMLPNASLQLLVENTLKHNIATKEKPLTVNVFVEDDWLIVRNNYQPKDARHESTGVGQENLKKRLSYLTKKEPEFYLNGDFYIAKVPLFEDKS</sequence>
<reference evidence="3 4" key="1">
    <citation type="submission" date="2018-07" db="EMBL/GenBank/DDBJ databases">
        <title>Genomic Encyclopedia of Type Strains, Phase IV (KMG-IV): sequencing the most valuable type-strain genomes for metagenomic binning, comparative biology and taxonomic classification.</title>
        <authorList>
            <person name="Goeker M."/>
        </authorList>
    </citation>
    <scope>NUCLEOTIDE SEQUENCE [LARGE SCALE GENOMIC DNA]</scope>
    <source>
        <strain evidence="3 4">DSM 4134</strain>
    </source>
</reference>
<dbReference type="PANTHER" id="PTHR34220:SF7">
    <property type="entry name" value="SENSOR HISTIDINE KINASE YPDA"/>
    <property type="match status" value="1"/>
</dbReference>
<dbReference type="Pfam" id="PF00072">
    <property type="entry name" value="Response_reg"/>
    <property type="match status" value="1"/>
</dbReference>
<dbReference type="OrthoDB" id="927174at2"/>
<gene>
    <name evidence="3" type="ORF">C7460_10193</name>
</gene>
<dbReference type="InterPro" id="IPR011006">
    <property type="entry name" value="CheY-like_superfamily"/>
</dbReference>
<proteinExistence type="predicted"/>
<dbReference type="Proteomes" id="UP000256779">
    <property type="component" value="Unassembled WGS sequence"/>
</dbReference>
<feature type="modified residue" description="4-aspartylphosphate" evidence="1">
    <location>
        <position position="55"/>
    </location>
</feature>
<dbReference type="Gene3D" id="3.40.50.2300">
    <property type="match status" value="1"/>
</dbReference>
<dbReference type="CDD" id="cd17569">
    <property type="entry name" value="REC_HupR-like"/>
    <property type="match status" value="1"/>
</dbReference>
<name>A0A3D9LIT5_MARFU</name>
<evidence type="ECO:0000256" key="1">
    <source>
        <dbReference type="PROSITE-ProRule" id="PRU00169"/>
    </source>
</evidence>
<dbReference type="EMBL" id="QREG01000001">
    <property type="protein sequence ID" value="REE05576.1"/>
    <property type="molecule type" value="Genomic_DNA"/>
</dbReference>
<organism evidence="3 4">
    <name type="scientific">Marinoscillum furvescens DSM 4134</name>
    <dbReference type="NCBI Taxonomy" id="1122208"/>
    <lineage>
        <taxon>Bacteria</taxon>
        <taxon>Pseudomonadati</taxon>
        <taxon>Bacteroidota</taxon>
        <taxon>Cytophagia</taxon>
        <taxon>Cytophagales</taxon>
        <taxon>Reichenbachiellaceae</taxon>
        <taxon>Marinoscillum</taxon>
    </lineage>
</organism>
<dbReference type="GO" id="GO:0000155">
    <property type="term" value="F:phosphorelay sensor kinase activity"/>
    <property type="evidence" value="ECO:0007669"/>
    <property type="project" value="InterPro"/>
</dbReference>
<evidence type="ECO:0000313" key="4">
    <source>
        <dbReference type="Proteomes" id="UP000256779"/>
    </source>
</evidence>
<dbReference type="GO" id="GO:0016020">
    <property type="term" value="C:membrane"/>
    <property type="evidence" value="ECO:0007669"/>
    <property type="project" value="InterPro"/>
</dbReference>
<evidence type="ECO:0000313" key="3">
    <source>
        <dbReference type="EMBL" id="REE05576.1"/>
    </source>
</evidence>
<dbReference type="AlphaFoldDB" id="A0A3D9LIT5"/>
<protein>
    <submittedName>
        <fullName evidence="3">Response regulator receiver domain-containing protein</fullName>
    </submittedName>
</protein>
<dbReference type="InterPro" id="IPR001789">
    <property type="entry name" value="Sig_transdc_resp-reg_receiver"/>
</dbReference>
<feature type="domain" description="Response regulatory" evidence="2">
    <location>
        <begin position="6"/>
        <end position="121"/>
    </location>
</feature>
<dbReference type="PROSITE" id="PS50110">
    <property type="entry name" value="RESPONSE_REGULATORY"/>
    <property type="match status" value="1"/>
</dbReference>
<evidence type="ECO:0000259" key="2">
    <source>
        <dbReference type="PROSITE" id="PS50110"/>
    </source>
</evidence>